<dbReference type="EMBL" id="RKIK01000041">
    <property type="protein sequence ID" value="ROV59425.1"/>
    <property type="molecule type" value="Genomic_DNA"/>
</dbReference>
<comment type="similarity">
    <text evidence="1">Belongs to the DNA polymerase type-Y family.</text>
</comment>
<dbReference type="InterPro" id="IPR043128">
    <property type="entry name" value="Rev_trsase/Diguanyl_cyclase"/>
</dbReference>
<dbReference type="Proteomes" id="UP000278792">
    <property type="component" value="Unassembled WGS sequence"/>
</dbReference>
<comment type="caution">
    <text evidence="4">The sequence shown here is derived from an EMBL/GenBank/DDBJ whole genome shotgun (WGS) entry which is preliminary data.</text>
</comment>
<keyword evidence="2" id="KW-0227">DNA damage</keyword>
<feature type="domain" description="UmuC" evidence="3">
    <location>
        <begin position="21"/>
        <end position="147"/>
    </location>
</feature>
<dbReference type="RefSeq" id="WP_123782509.1">
    <property type="nucleotide sequence ID" value="NZ_RKIK01000041.1"/>
</dbReference>
<evidence type="ECO:0000313" key="4">
    <source>
        <dbReference type="EMBL" id="ROV59425.1"/>
    </source>
</evidence>
<dbReference type="Pfam" id="PF00817">
    <property type="entry name" value="IMS"/>
    <property type="match status" value="1"/>
</dbReference>
<dbReference type="InterPro" id="IPR050356">
    <property type="entry name" value="SulA_CellDiv_inhibitor"/>
</dbReference>
<evidence type="ECO:0000313" key="5">
    <source>
        <dbReference type="Proteomes" id="UP000278792"/>
    </source>
</evidence>
<dbReference type="PANTHER" id="PTHR35369:SF2">
    <property type="entry name" value="BLR3025 PROTEIN"/>
    <property type="match status" value="1"/>
</dbReference>
<dbReference type="GO" id="GO:0006281">
    <property type="term" value="P:DNA repair"/>
    <property type="evidence" value="ECO:0007669"/>
    <property type="project" value="InterPro"/>
</dbReference>
<evidence type="ECO:0000256" key="1">
    <source>
        <dbReference type="ARBA" id="ARBA00010945"/>
    </source>
</evidence>
<proteinExistence type="inferred from homology"/>
<evidence type="ECO:0000256" key="2">
    <source>
        <dbReference type="ARBA" id="ARBA00022763"/>
    </source>
</evidence>
<reference evidence="4 5" key="1">
    <citation type="submission" date="2018-11" db="EMBL/GenBank/DDBJ databases">
        <title>Vibrio ponticus strain CAIM 1751 pathogenic for the snapper Lutjanus guttatus.</title>
        <authorList>
            <person name="Soto-Rodriguez S."/>
            <person name="Lozano-Olvera R."/>
            <person name="Gomez-Gil B."/>
        </authorList>
    </citation>
    <scope>NUCLEOTIDE SEQUENCE [LARGE SCALE GENOMIC DNA]</scope>
    <source>
        <strain evidence="4 5">CAIM 1751</strain>
    </source>
</reference>
<dbReference type="Gene3D" id="3.40.1170.60">
    <property type="match status" value="1"/>
</dbReference>
<protein>
    <submittedName>
        <fullName evidence="4">DNA polymerase Y family protein</fullName>
    </submittedName>
</protein>
<dbReference type="SUPFAM" id="SSF56672">
    <property type="entry name" value="DNA/RNA polymerases"/>
    <property type="match status" value="1"/>
</dbReference>
<evidence type="ECO:0000259" key="3">
    <source>
        <dbReference type="Pfam" id="PF00817"/>
    </source>
</evidence>
<name>A0A3N3DY04_9VIBR</name>
<sequence length="472" mass="53857">MQLWLYLHFPALQLDALFAEQNDPTNVDDQAMVIVDGQRFQIVQANPMALEHGIKIGMGLGSASALCHQLQVHPYQVEQEQQTLVDIAQWLYLVTSDIVLVPPQGILLKVSDMLCLYGGIERYWQSLSQHLNQLGYRYSYSTGFSPYSAILLAKSAKMLISSDKTQLLECIKTYPLSATELASKQVAALQRVGVNNLAELLSLPMAELARRFDIDLVNYVGRLLGQFKHPLDFYHPPEKFHSYLELLYEIENIQWLERPLKKLLERLELFLTLRNHVAYELQLTLHQRDKQSDTIRFTSACGDYMAKHWLKLCQLTLESLKLKAPVQGLTLAIVRGGALEATSRDMFNGPQGQQTPLELIGLLQAKLGKENVRKVALSHDPRPEKATQLCDPTLPIPSKPHVARCRPSFLLPTPEPLQEKVSIVQGPERFVTGWWDGDDITRDYFIARSNTGRWLWVFRNQDKQWFLHGQFS</sequence>
<dbReference type="InterPro" id="IPR043502">
    <property type="entry name" value="DNA/RNA_pol_sf"/>
</dbReference>
<dbReference type="CDD" id="cd03468">
    <property type="entry name" value="PolY_like"/>
    <property type="match status" value="1"/>
</dbReference>
<dbReference type="PANTHER" id="PTHR35369">
    <property type="entry name" value="BLR3025 PROTEIN-RELATED"/>
    <property type="match status" value="1"/>
</dbReference>
<dbReference type="Gene3D" id="3.30.70.270">
    <property type="match status" value="1"/>
</dbReference>
<organism evidence="4 5">
    <name type="scientific">Vibrio ponticus</name>
    <dbReference type="NCBI Taxonomy" id="265668"/>
    <lineage>
        <taxon>Bacteria</taxon>
        <taxon>Pseudomonadati</taxon>
        <taxon>Pseudomonadota</taxon>
        <taxon>Gammaproteobacteria</taxon>
        <taxon>Vibrionales</taxon>
        <taxon>Vibrionaceae</taxon>
        <taxon>Vibrio</taxon>
    </lineage>
</organism>
<gene>
    <name evidence="4" type="ORF">EGH82_13695</name>
</gene>
<accession>A0A3N3DY04</accession>
<dbReference type="AlphaFoldDB" id="A0A3N3DY04"/>
<dbReference type="InterPro" id="IPR001126">
    <property type="entry name" value="UmuC"/>
</dbReference>